<dbReference type="RefSeq" id="WP_380580315.1">
    <property type="nucleotide sequence ID" value="NZ_JBHSQJ010000015.1"/>
</dbReference>
<dbReference type="Proteomes" id="UP001596174">
    <property type="component" value="Unassembled WGS sequence"/>
</dbReference>
<keyword evidence="3" id="KW-1185">Reference proteome</keyword>
<dbReference type="EMBL" id="JBHSQJ010000015">
    <property type="protein sequence ID" value="MFC5906669.1"/>
    <property type="molecule type" value="Genomic_DNA"/>
</dbReference>
<dbReference type="InterPro" id="IPR003382">
    <property type="entry name" value="Flavoprotein"/>
</dbReference>
<comment type="caution">
    <text evidence="2">The sequence shown here is derived from an EMBL/GenBank/DDBJ whole genome shotgun (WGS) entry which is preliminary data.</text>
</comment>
<dbReference type="Gene3D" id="3.40.50.1950">
    <property type="entry name" value="Flavin prenyltransferase-like"/>
    <property type="match status" value="1"/>
</dbReference>
<dbReference type="InterPro" id="IPR036551">
    <property type="entry name" value="Flavin_trans-like"/>
</dbReference>
<feature type="domain" description="Flavoprotein" evidence="1">
    <location>
        <begin position="19"/>
        <end position="150"/>
    </location>
</feature>
<evidence type="ECO:0000313" key="3">
    <source>
        <dbReference type="Proteomes" id="UP001596174"/>
    </source>
</evidence>
<dbReference type="SUPFAM" id="SSF52507">
    <property type="entry name" value="Homo-oligomeric flavin-containing Cys decarboxylases, HFCD"/>
    <property type="match status" value="1"/>
</dbReference>
<organism evidence="2 3">
    <name type="scientific">Streptacidiphilus monticola</name>
    <dbReference type="NCBI Taxonomy" id="2161674"/>
    <lineage>
        <taxon>Bacteria</taxon>
        <taxon>Bacillati</taxon>
        <taxon>Actinomycetota</taxon>
        <taxon>Actinomycetes</taxon>
        <taxon>Kitasatosporales</taxon>
        <taxon>Streptomycetaceae</taxon>
        <taxon>Streptacidiphilus</taxon>
    </lineage>
</organism>
<protein>
    <submittedName>
        <fullName evidence="2">Flavoprotein</fullName>
    </submittedName>
</protein>
<proteinExistence type="predicted"/>
<dbReference type="Pfam" id="PF02441">
    <property type="entry name" value="Flavoprotein"/>
    <property type="match status" value="1"/>
</dbReference>
<name>A0ABW1FWQ4_9ACTN</name>
<accession>A0ABW1FWQ4</accession>
<evidence type="ECO:0000313" key="2">
    <source>
        <dbReference type="EMBL" id="MFC5906669.1"/>
    </source>
</evidence>
<sequence length="175" mass="18065">MISDRAPVLYLLGSAAPPVLNIAVAVEQAQAAGWSVCLGLTPTAAGWLAPYLPGLEALTGHPVRTSYKLPGEPDVWPAADVVLLAPATFNTLNRWALGLTDSFVLGYACEALGRGIPTVAQPCLNAGLAAHPAHARSLEALTAAGAQILPGQPAEGEELDFPWAEALQNAASRLV</sequence>
<evidence type="ECO:0000259" key="1">
    <source>
        <dbReference type="Pfam" id="PF02441"/>
    </source>
</evidence>
<gene>
    <name evidence="2" type="ORF">ACFP3V_05480</name>
</gene>
<reference evidence="3" key="1">
    <citation type="journal article" date="2019" name="Int. J. Syst. Evol. Microbiol.">
        <title>The Global Catalogue of Microorganisms (GCM) 10K type strain sequencing project: providing services to taxonomists for standard genome sequencing and annotation.</title>
        <authorList>
            <consortium name="The Broad Institute Genomics Platform"/>
            <consortium name="The Broad Institute Genome Sequencing Center for Infectious Disease"/>
            <person name="Wu L."/>
            <person name="Ma J."/>
        </authorList>
    </citation>
    <scope>NUCLEOTIDE SEQUENCE [LARGE SCALE GENOMIC DNA]</scope>
    <source>
        <strain evidence="3">JCM 4816</strain>
    </source>
</reference>